<proteinExistence type="predicted"/>
<sequence>MRRALVIAIPLLLASIGGLVILAWTCFRRSPNRPRKQSSRRAVSTRAQLTRQNSWREKLVEEIMDKVGVLLSEVVQQGRGFCSSNNNEPAKDRRNQRTSVEEQDNTSGHGVIIETAETSGTTLPPRCCNPFTALSIEQLQLNLDTTTSSSQKVTEANQEILKSNSCIVKMMPEEQTVVTCSNNMQQEAAKGADEIVVAATTTTDTNNDVQDINSVEDLEVLLHSAAGRLCRSILALSSLDPASMETSFILPKLSASSPFPEPQPVRIDAATAAAGTSTDAPQVLKGGGGSSCLLHQQTEQDTGHFEFPDCKVTNTAPEIVPSTASDRSLAKDQSPLDLRGYGWSTAPEWQKEFDNEIIKNRRVHSRYHHPRREVIPLYEAVRQYYKEEQETVRSKWLDIQKRYLATKEMLKLKRLAEEQQQQLDKGADAQVNPKGHKLSSSSSDFGDEKSKQVVRSMLTSSSDTTDDDDDDDDDDKSSENAPRQTSIKGKCKRKHTQ</sequence>
<dbReference type="EMBL" id="OZ019901">
    <property type="protein sequence ID" value="CAK9236942.1"/>
    <property type="molecule type" value="Genomic_DNA"/>
</dbReference>
<reference evidence="2" key="1">
    <citation type="submission" date="2024-02" db="EMBL/GenBank/DDBJ databases">
        <authorList>
            <consortium name="ELIXIR-Norway"/>
            <consortium name="Elixir Norway"/>
        </authorList>
    </citation>
    <scope>NUCLEOTIDE SEQUENCE</scope>
</reference>
<evidence type="ECO:0000256" key="1">
    <source>
        <dbReference type="SAM" id="MobiDB-lite"/>
    </source>
</evidence>
<protein>
    <submittedName>
        <fullName evidence="2">Uncharacterized protein</fullName>
    </submittedName>
</protein>
<name>A0ABP0V7L8_9BRYO</name>
<feature type="compositionally biased region" description="Acidic residues" evidence="1">
    <location>
        <begin position="464"/>
        <end position="476"/>
    </location>
</feature>
<dbReference type="Proteomes" id="UP001497512">
    <property type="component" value="Chromosome 9"/>
</dbReference>
<accession>A0ABP0V7L8</accession>
<keyword evidence="3" id="KW-1185">Reference proteome</keyword>
<organism evidence="2 3">
    <name type="scientific">Sphagnum troendelagicum</name>
    <dbReference type="NCBI Taxonomy" id="128251"/>
    <lineage>
        <taxon>Eukaryota</taxon>
        <taxon>Viridiplantae</taxon>
        <taxon>Streptophyta</taxon>
        <taxon>Embryophyta</taxon>
        <taxon>Bryophyta</taxon>
        <taxon>Sphagnophytina</taxon>
        <taxon>Sphagnopsida</taxon>
        <taxon>Sphagnales</taxon>
        <taxon>Sphagnaceae</taxon>
        <taxon>Sphagnum</taxon>
    </lineage>
</organism>
<feature type="region of interest" description="Disordered" evidence="1">
    <location>
        <begin position="81"/>
        <end position="111"/>
    </location>
</feature>
<gene>
    <name evidence="2" type="ORF">CSSPTR1EN2_LOCUS23342</name>
</gene>
<evidence type="ECO:0000313" key="2">
    <source>
        <dbReference type="EMBL" id="CAK9236942.1"/>
    </source>
</evidence>
<evidence type="ECO:0000313" key="3">
    <source>
        <dbReference type="Proteomes" id="UP001497512"/>
    </source>
</evidence>
<feature type="region of interest" description="Disordered" evidence="1">
    <location>
        <begin position="421"/>
        <end position="497"/>
    </location>
</feature>